<keyword evidence="7" id="KW-0539">Nucleus</keyword>
<dbReference type="SMART" id="SM00248">
    <property type="entry name" value="ANK"/>
    <property type="match status" value="2"/>
</dbReference>
<dbReference type="PRINTS" id="PR00503">
    <property type="entry name" value="BROMODOMAIN"/>
</dbReference>
<evidence type="ECO:0000256" key="4">
    <source>
        <dbReference type="ARBA" id="ARBA00023015"/>
    </source>
</evidence>
<comment type="caution">
    <text evidence="13">The sequence shown here is derived from an EMBL/GenBank/DDBJ whole genome shotgun (WGS) entry which is preliminary data.</text>
</comment>
<dbReference type="InterPro" id="IPR036427">
    <property type="entry name" value="Bromodomain-like_sf"/>
</dbReference>
<dbReference type="Pfam" id="PF00439">
    <property type="entry name" value="Bromodomain"/>
    <property type="match status" value="1"/>
</dbReference>
<dbReference type="AlphaFoldDB" id="A0A9W8HVJ3"/>
<feature type="compositionally biased region" description="Basic residues" evidence="10">
    <location>
        <begin position="22"/>
        <end position="31"/>
    </location>
</feature>
<evidence type="ECO:0000256" key="2">
    <source>
        <dbReference type="ARBA" id="ARBA00022737"/>
    </source>
</evidence>
<keyword evidence="5 9" id="KW-0103">Bromodomain</keyword>
<feature type="compositionally biased region" description="Polar residues" evidence="10">
    <location>
        <begin position="235"/>
        <end position="252"/>
    </location>
</feature>
<feature type="region of interest" description="Disordered" evidence="10">
    <location>
        <begin position="1"/>
        <end position="49"/>
    </location>
</feature>
<evidence type="ECO:0000256" key="6">
    <source>
        <dbReference type="ARBA" id="ARBA00023163"/>
    </source>
</evidence>
<keyword evidence="3" id="KW-0156">Chromatin regulator</keyword>
<feature type="region of interest" description="Disordered" evidence="10">
    <location>
        <begin position="1051"/>
        <end position="1077"/>
    </location>
</feature>
<dbReference type="PROSITE" id="PS50014">
    <property type="entry name" value="BROMODOMAIN_2"/>
    <property type="match status" value="1"/>
</dbReference>
<feature type="compositionally biased region" description="Basic and acidic residues" evidence="10">
    <location>
        <begin position="1065"/>
        <end position="1077"/>
    </location>
</feature>
<feature type="domain" description="BAH" evidence="12">
    <location>
        <begin position="431"/>
        <end position="548"/>
    </location>
</feature>
<dbReference type="InterPro" id="IPR002110">
    <property type="entry name" value="Ankyrin_rpt"/>
</dbReference>
<dbReference type="InterPro" id="IPR001487">
    <property type="entry name" value="Bromodomain"/>
</dbReference>
<dbReference type="Pfam" id="PF00023">
    <property type="entry name" value="Ank"/>
    <property type="match status" value="2"/>
</dbReference>
<keyword evidence="6" id="KW-0804">Transcription</keyword>
<accession>A0A9W8HVJ3</accession>
<dbReference type="GO" id="GO:0006368">
    <property type="term" value="P:transcription elongation by RNA polymerase II"/>
    <property type="evidence" value="ECO:0007669"/>
    <property type="project" value="TreeGrafter"/>
</dbReference>
<dbReference type="Proteomes" id="UP001140094">
    <property type="component" value="Unassembled WGS sequence"/>
</dbReference>
<dbReference type="EMBL" id="JANBUO010000668">
    <property type="protein sequence ID" value="KAJ2802393.1"/>
    <property type="molecule type" value="Genomic_DNA"/>
</dbReference>
<feature type="domain" description="Bromo" evidence="11">
    <location>
        <begin position="314"/>
        <end position="383"/>
    </location>
</feature>
<feature type="compositionally biased region" description="Low complexity" evidence="10">
    <location>
        <begin position="255"/>
        <end position="267"/>
    </location>
</feature>
<feature type="compositionally biased region" description="Pro residues" evidence="10">
    <location>
        <begin position="268"/>
        <end position="280"/>
    </location>
</feature>
<evidence type="ECO:0000256" key="7">
    <source>
        <dbReference type="ARBA" id="ARBA00023242"/>
    </source>
</evidence>
<dbReference type="PANTHER" id="PTHR16062">
    <property type="entry name" value="SWI/SNF-RELATED"/>
    <property type="match status" value="1"/>
</dbReference>
<comment type="subcellular location">
    <subcellularLocation>
        <location evidence="1">Nucleus</location>
    </subcellularLocation>
</comment>
<dbReference type="InterPro" id="IPR043151">
    <property type="entry name" value="BAH_sf"/>
</dbReference>
<keyword evidence="4" id="KW-0805">Transcription regulation</keyword>
<dbReference type="Gene3D" id="2.30.30.490">
    <property type="match status" value="1"/>
</dbReference>
<feature type="region of interest" description="Disordered" evidence="10">
    <location>
        <begin position="187"/>
        <end position="286"/>
    </location>
</feature>
<name>A0A9W8HVJ3_9FUNG</name>
<dbReference type="OrthoDB" id="6017at2759"/>
<proteinExistence type="predicted"/>
<evidence type="ECO:0000256" key="3">
    <source>
        <dbReference type="ARBA" id="ARBA00022853"/>
    </source>
</evidence>
<feature type="repeat" description="ANK" evidence="8">
    <location>
        <begin position="101"/>
        <end position="133"/>
    </location>
</feature>
<dbReference type="PROSITE" id="PS50297">
    <property type="entry name" value="ANK_REP_REGION"/>
    <property type="match status" value="1"/>
</dbReference>
<evidence type="ECO:0000256" key="10">
    <source>
        <dbReference type="SAM" id="MobiDB-lite"/>
    </source>
</evidence>
<dbReference type="Gene3D" id="1.20.920.10">
    <property type="entry name" value="Bromodomain-like"/>
    <property type="match status" value="1"/>
</dbReference>
<sequence>SDTTTQEEQSRESTSAVQTPKAKAKAKRKHAQLSDSENDSSYGDTAQPKGGAALDELFQAIYDADLGKAVKLLDIPDLPIDDYRKVVLKDMEGEEPENDEYTWAPLHAAACYGRLKVAQILCRKGAKVEAVDTMHRSTPLAWAAYTNRKRLAKFLVREFNANVNARNAHDQLPIQIAVDPGHPMWSEFLLPTDGTHIDLPPPEVHEQPEAKKTPAKKTKTRSQDSSLRLEMSPASKGTPQLGTALASPQQLVRNPAAQSSTMSSSSGPAPPMPSEGPPIPQCIGGIGHQEVTHPQMAEAMKEIIAQLGEIKDEDGASLMEPFDELPDRTEYPEYYEVISHPMALDLVKKRIELGYRSFDAFNYDMLWIFNNAMFFNEPESDIYSLAVSLEKDYKRICRETVKKHQIPFDTSYNDAVVAEGRYVSRIAVGENDVYVGDFVYMKSPTGRRVAMVTRLRVGGPYDRRKFIDGHWMLTPSEVPEMLGQPVYPHQLFVGPEFEGLGVRGVDGKCFVLLPNVYARVYPQGFAAQDLFICESMYVASTSPEQKGTFKPLTNWAHDFKTPLMKPPTFIPYIVPFTPQKQSAAQWNNINLLPSLAMTVLNRDAATRVQMQNQARARPSPQTSAQGQVQGVSQATMQLQSPMQGMAQGQMNMHFPGAQQPQGVTQGNIGQAIQALSMRHQQQLANAQTQRTQHENAIRKKVADQTMAAQQQNPGFLSSPQYQALLKQQTQMIEQLHQAYLTQVQQLNQNFNQQTQMLTQSYQQQLQSAMTRQQAMSPQAIPVQPTSPTPSMQQHMAQHMQFVSTMNQTGVVSPAMRPMSPQMPMPMQMNVNGAMYPGVSAASSPNIALTRPGVTMSPMPMLPMADGTFGASPVGARASTPSRVPNNTAAGLAMGISSPMQPGGTNAQAMMAMLLQQQQQRQLQQPQLQQQPGTPKQTHLPLSPDLSSQNGQQSVAYTQQQSEQMLRLWKKATQVFLTHGNARIEKGIAIQLATPNATMFMHISLNDANHALQVPAATDRILIRPVPGPFSSTGKTLLSLTANSRACQPRMIPDSEQQAADSTASDETHSHSSDDAEKDEMAAVTALTKSANYAFEVPLNSGTNIINMEVLASEWLSGPVASEGSDQQVPPGAPAPSTGQGQQTKQFMIFLTRQ</sequence>
<dbReference type="SUPFAM" id="SSF47370">
    <property type="entry name" value="Bromodomain"/>
    <property type="match status" value="1"/>
</dbReference>
<dbReference type="GO" id="GO:0016586">
    <property type="term" value="C:RSC-type complex"/>
    <property type="evidence" value="ECO:0007669"/>
    <property type="project" value="InterPro"/>
</dbReference>
<evidence type="ECO:0000313" key="14">
    <source>
        <dbReference type="Proteomes" id="UP001140094"/>
    </source>
</evidence>
<dbReference type="InterPro" id="IPR001025">
    <property type="entry name" value="BAH_dom"/>
</dbReference>
<keyword evidence="14" id="KW-1185">Reference proteome</keyword>
<feature type="compositionally biased region" description="Polar residues" evidence="10">
    <location>
        <begin position="1054"/>
        <end position="1064"/>
    </location>
</feature>
<dbReference type="PROSITE" id="PS51038">
    <property type="entry name" value="BAH"/>
    <property type="match status" value="1"/>
</dbReference>
<dbReference type="PROSITE" id="PS50088">
    <property type="entry name" value="ANK_REPEAT"/>
    <property type="match status" value="1"/>
</dbReference>
<evidence type="ECO:0000259" key="12">
    <source>
        <dbReference type="PROSITE" id="PS51038"/>
    </source>
</evidence>
<feature type="compositionally biased region" description="Low complexity" evidence="10">
    <location>
        <begin position="915"/>
        <end position="930"/>
    </location>
</feature>
<evidence type="ECO:0000313" key="13">
    <source>
        <dbReference type="EMBL" id="KAJ2802393.1"/>
    </source>
</evidence>
<evidence type="ECO:0000256" key="1">
    <source>
        <dbReference type="ARBA" id="ARBA00004123"/>
    </source>
</evidence>
<evidence type="ECO:0000259" key="11">
    <source>
        <dbReference type="PROSITE" id="PS50014"/>
    </source>
</evidence>
<feature type="non-terminal residue" evidence="13">
    <location>
        <position position="1"/>
    </location>
</feature>
<keyword evidence="8" id="KW-0040">ANK repeat</keyword>
<dbReference type="Gene3D" id="1.25.40.20">
    <property type="entry name" value="Ankyrin repeat-containing domain"/>
    <property type="match status" value="1"/>
</dbReference>
<keyword evidence="2" id="KW-0677">Repeat</keyword>
<gene>
    <name evidence="13" type="ORF">H4R20_003295</name>
</gene>
<evidence type="ECO:0000256" key="9">
    <source>
        <dbReference type="PROSITE-ProRule" id="PRU00035"/>
    </source>
</evidence>
<feature type="region of interest" description="Disordered" evidence="10">
    <location>
        <begin position="610"/>
        <end position="633"/>
    </location>
</feature>
<dbReference type="PANTHER" id="PTHR16062:SF19">
    <property type="entry name" value="PROTEIN POLYBROMO-1"/>
    <property type="match status" value="1"/>
</dbReference>
<dbReference type="CDD" id="cd04369">
    <property type="entry name" value="Bromodomain"/>
    <property type="match status" value="1"/>
</dbReference>
<dbReference type="InterPro" id="IPR036770">
    <property type="entry name" value="Ankyrin_rpt-contain_sf"/>
</dbReference>
<feature type="compositionally biased region" description="Basic and acidic residues" evidence="10">
    <location>
        <begin position="203"/>
        <end position="212"/>
    </location>
</feature>
<feature type="compositionally biased region" description="Low complexity" evidence="10">
    <location>
        <begin position="1"/>
        <end position="15"/>
    </location>
</feature>
<organism evidence="13 14">
    <name type="scientific">Coemansia guatemalensis</name>
    <dbReference type="NCBI Taxonomy" id="2761395"/>
    <lineage>
        <taxon>Eukaryota</taxon>
        <taxon>Fungi</taxon>
        <taxon>Fungi incertae sedis</taxon>
        <taxon>Zoopagomycota</taxon>
        <taxon>Kickxellomycotina</taxon>
        <taxon>Kickxellomycetes</taxon>
        <taxon>Kickxellales</taxon>
        <taxon>Kickxellaceae</taxon>
        <taxon>Coemansia</taxon>
    </lineage>
</organism>
<reference evidence="13" key="1">
    <citation type="submission" date="2022-07" db="EMBL/GenBank/DDBJ databases">
        <title>Phylogenomic reconstructions and comparative analyses of Kickxellomycotina fungi.</title>
        <authorList>
            <person name="Reynolds N.K."/>
            <person name="Stajich J.E."/>
            <person name="Barry K."/>
            <person name="Grigoriev I.V."/>
            <person name="Crous P."/>
            <person name="Smith M.E."/>
        </authorList>
    </citation>
    <scope>NUCLEOTIDE SEQUENCE</scope>
    <source>
        <strain evidence="13">NRRL 1565</strain>
    </source>
</reference>
<protein>
    <submittedName>
        <fullName evidence="13">Uncharacterized protein</fullName>
    </submittedName>
</protein>
<dbReference type="InterPro" id="IPR037382">
    <property type="entry name" value="Rsc/polybromo"/>
</dbReference>
<dbReference type="SUPFAM" id="SSF48403">
    <property type="entry name" value="Ankyrin repeat"/>
    <property type="match status" value="1"/>
</dbReference>
<dbReference type="SMART" id="SM00297">
    <property type="entry name" value="BROMO"/>
    <property type="match status" value="1"/>
</dbReference>
<dbReference type="GO" id="GO:0003682">
    <property type="term" value="F:chromatin binding"/>
    <property type="evidence" value="ECO:0007669"/>
    <property type="project" value="InterPro"/>
</dbReference>
<evidence type="ECO:0000256" key="8">
    <source>
        <dbReference type="PROSITE-ProRule" id="PRU00023"/>
    </source>
</evidence>
<feature type="region of interest" description="Disordered" evidence="10">
    <location>
        <begin position="1119"/>
        <end position="1143"/>
    </location>
</feature>
<feature type="compositionally biased region" description="Polar residues" evidence="10">
    <location>
        <begin position="944"/>
        <end position="953"/>
    </location>
</feature>
<feature type="region of interest" description="Disordered" evidence="10">
    <location>
        <begin position="915"/>
        <end position="953"/>
    </location>
</feature>
<feature type="compositionally biased region" description="Polar residues" evidence="10">
    <location>
        <begin position="33"/>
        <end position="44"/>
    </location>
</feature>
<evidence type="ECO:0000256" key="5">
    <source>
        <dbReference type="ARBA" id="ARBA00023117"/>
    </source>
</evidence>
<dbReference type="GO" id="GO:0006338">
    <property type="term" value="P:chromatin remodeling"/>
    <property type="evidence" value="ECO:0007669"/>
    <property type="project" value="InterPro"/>
</dbReference>